<keyword evidence="2" id="KW-1185">Reference proteome</keyword>
<protein>
    <submittedName>
        <fullName evidence="1">Uncharacterized protein</fullName>
    </submittedName>
</protein>
<dbReference type="AlphaFoldDB" id="A0A1B0BCQ7"/>
<dbReference type="EMBL" id="JXJN01012082">
    <property type="status" value="NOT_ANNOTATED_CDS"/>
    <property type="molecule type" value="Genomic_DNA"/>
</dbReference>
<proteinExistence type="predicted"/>
<dbReference type="Proteomes" id="UP000092460">
    <property type="component" value="Unassembled WGS sequence"/>
</dbReference>
<reference evidence="1" key="2">
    <citation type="submission" date="2020-05" db="UniProtKB">
        <authorList>
            <consortium name="EnsemblMetazoa"/>
        </authorList>
    </citation>
    <scope>IDENTIFICATION</scope>
    <source>
        <strain evidence="1">IAEA</strain>
    </source>
</reference>
<dbReference type="EnsemblMetazoa" id="GPPI025927-RA">
    <property type="protein sequence ID" value="GPPI025927-PA"/>
    <property type="gene ID" value="GPPI025927"/>
</dbReference>
<organism evidence="1 2">
    <name type="scientific">Glossina palpalis gambiensis</name>
    <dbReference type="NCBI Taxonomy" id="67801"/>
    <lineage>
        <taxon>Eukaryota</taxon>
        <taxon>Metazoa</taxon>
        <taxon>Ecdysozoa</taxon>
        <taxon>Arthropoda</taxon>
        <taxon>Hexapoda</taxon>
        <taxon>Insecta</taxon>
        <taxon>Pterygota</taxon>
        <taxon>Neoptera</taxon>
        <taxon>Endopterygota</taxon>
        <taxon>Diptera</taxon>
        <taxon>Brachycera</taxon>
        <taxon>Muscomorpha</taxon>
        <taxon>Hippoboscoidea</taxon>
        <taxon>Glossinidae</taxon>
        <taxon>Glossina</taxon>
    </lineage>
</organism>
<sequence>MWPVVAIIPETLGSGLDIKTRQSLEEYMRLVVVRSVTERSKNFLSIIVTYYALTMPPSIIAVEITDSFKCN</sequence>
<evidence type="ECO:0000313" key="2">
    <source>
        <dbReference type="Proteomes" id="UP000092460"/>
    </source>
</evidence>
<accession>A0A1B0BCQ7</accession>
<name>A0A1B0BCQ7_9MUSC</name>
<evidence type="ECO:0000313" key="1">
    <source>
        <dbReference type="EnsemblMetazoa" id="GPPI025927-PA"/>
    </source>
</evidence>
<reference evidence="2" key="1">
    <citation type="submission" date="2015-01" db="EMBL/GenBank/DDBJ databases">
        <authorList>
            <person name="Aksoy S."/>
            <person name="Warren W."/>
            <person name="Wilson R.K."/>
        </authorList>
    </citation>
    <scope>NUCLEOTIDE SEQUENCE [LARGE SCALE GENOMIC DNA]</scope>
    <source>
        <strain evidence="2">IAEA</strain>
    </source>
</reference>
<dbReference type="VEuPathDB" id="VectorBase:GPPI025927"/>